<sequence length="260" mass="29810">MAQVCKINEAIESDREWMEGCRRQSWHPREGCEDSDQVQVLRLKRLKSDLFTIRGVMASPQQEIMTRNANVSPFLRLPPEIRLRIYNFVLGGQDIRIGYRSSAIRIPNKSEPLVTAQHWGSGFHHHTVDGSGRGLDLRLLRVCRHVYTETALLPYALNKFSFPSEDVRKEFQRTARPGKKLVQTKAIGKYEITGIVDSGEYENGVQGTSEMERGWQELGVGGREIKYVQVRDWVDVDVVGSFRTMEEDYLRKKGGLQSRV</sequence>
<reference evidence="2" key="1">
    <citation type="submission" date="2021-03" db="EMBL/GenBank/DDBJ databases">
        <authorList>
            <person name="Tagirdzhanova G."/>
        </authorList>
    </citation>
    <scope>NUCLEOTIDE SEQUENCE</scope>
</reference>
<keyword evidence="3" id="KW-1185">Reference proteome</keyword>
<dbReference type="EMBL" id="CAJPDT010000036">
    <property type="protein sequence ID" value="CAF9924314.1"/>
    <property type="molecule type" value="Genomic_DNA"/>
</dbReference>
<protein>
    <recommendedName>
        <fullName evidence="1">DUF7730 domain-containing protein</fullName>
    </recommendedName>
</protein>
<name>A0A8H3FIZ5_9LECA</name>
<evidence type="ECO:0000313" key="3">
    <source>
        <dbReference type="Proteomes" id="UP000664534"/>
    </source>
</evidence>
<comment type="caution">
    <text evidence="2">The sequence shown here is derived from an EMBL/GenBank/DDBJ whole genome shotgun (WGS) entry which is preliminary data.</text>
</comment>
<dbReference type="PANTHER" id="PTHR38790">
    <property type="entry name" value="2EXR DOMAIN-CONTAINING PROTEIN-RELATED"/>
    <property type="match status" value="1"/>
</dbReference>
<dbReference type="OrthoDB" id="5413827at2759"/>
<accession>A0A8H3FIZ5</accession>
<organism evidence="2 3">
    <name type="scientific">Imshaugia aleurites</name>
    <dbReference type="NCBI Taxonomy" id="172621"/>
    <lineage>
        <taxon>Eukaryota</taxon>
        <taxon>Fungi</taxon>
        <taxon>Dikarya</taxon>
        <taxon>Ascomycota</taxon>
        <taxon>Pezizomycotina</taxon>
        <taxon>Lecanoromycetes</taxon>
        <taxon>OSLEUM clade</taxon>
        <taxon>Lecanoromycetidae</taxon>
        <taxon>Lecanorales</taxon>
        <taxon>Lecanorineae</taxon>
        <taxon>Parmeliaceae</taxon>
        <taxon>Imshaugia</taxon>
    </lineage>
</organism>
<dbReference type="AlphaFoldDB" id="A0A8H3FIZ5"/>
<dbReference type="PANTHER" id="PTHR38790:SF4">
    <property type="entry name" value="2EXR DOMAIN-CONTAINING PROTEIN"/>
    <property type="match status" value="1"/>
</dbReference>
<evidence type="ECO:0000313" key="2">
    <source>
        <dbReference type="EMBL" id="CAF9924314.1"/>
    </source>
</evidence>
<dbReference type="Pfam" id="PF24864">
    <property type="entry name" value="DUF7730"/>
    <property type="match status" value="1"/>
</dbReference>
<feature type="domain" description="DUF7730" evidence="1">
    <location>
        <begin position="70"/>
        <end position="165"/>
    </location>
</feature>
<dbReference type="InterPro" id="IPR056632">
    <property type="entry name" value="DUF7730"/>
</dbReference>
<evidence type="ECO:0000259" key="1">
    <source>
        <dbReference type="Pfam" id="PF24864"/>
    </source>
</evidence>
<dbReference type="Proteomes" id="UP000664534">
    <property type="component" value="Unassembled WGS sequence"/>
</dbReference>
<gene>
    <name evidence="2" type="ORF">IMSHALPRED_006148</name>
</gene>
<proteinExistence type="predicted"/>